<dbReference type="PROSITE" id="PS51635">
    <property type="entry name" value="PNPLA"/>
    <property type="match status" value="1"/>
</dbReference>
<dbReference type="PANTHER" id="PTHR14226:SF78">
    <property type="entry name" value="SLR0060 PROTEIN"/>
    <property type="match status" value="1"/>
</dbReference>
<dbReference type="InterPro" id="IPR050301">
    <property type="entry name" value="NTE"/>
</dbReference>
<dbReference type="InterPro" id="IPR002641">
    <property type="entry name" value="PNPLA_dom"/>
</dbReference>
<evidence type="ECO:0000259" key="5">
    <source>
        <dbReference type="PROSITE" id="PS51635"/>
    </source>
</evidence>
<dbReference type="EMBL" id="AODQ01000001">
    <property type="protein sequence ID" value="EMR04789.1"/>
    <property type="molecule type" value="Genomic_DNA"/>
</dbReference>
<dbReference type="GO" id="GO:0016787">
    <property type="term" value="F:hydrolase activity"/>
    <property type="evidence" value="ECO:0007669"/>
    <property type="project" value="UniProtKB-UniRule"/>
</dbReference>
<keyword evidence="1 4" id="KW-0378">Hydrolase</keyword>
<feature type="short sequence motif" description="DGA/G" evidence="4">
    <location>
        <begin position="161"/>
        <end position="163"/>
    </location>
</feature>
<evidence type="ECO:0000313" key="7">
    <source>
        <dbReference type="Proteomes" id="UP000011910"/>
    </source>
</evidence>
<keyword evidence="7" id="KW-1185">Reference proteome</keyword>
<feature type="domain" description="PNPLA" evidence="5">
    <location>
        <begin position="16"/>
        <end position="174"/>
    </location>
</feature>
<comment type="caution">
    <text evidence="6">The sequence shown here is derived from an EMBL/GenBank/DDBJ whole genome shotgun (WGS) entry which is preliminary data.</text>
</comment>
<dbReference type="Gene3D" id="3.40.1090.10">
    <property type="entry name" value="Cytosolic phospholipase A2 catalytic domain"/>
    <property type="match status" value="2"/>
</dbReference>
<dbReference type="CDD" id="cd07205">
    <property type="entry name" value="Pat_PNPLA6_PNPLA7_NTE1_like"/>
    <property type="match status" value="1"/>
</dbReference>
<reference evidence="6 7" key="1">
    <citation type="journal article" date="2013" name="Genome Announc.">
        <title>Draft Genome Sequence of Cesiribacter andamanensis Strain AMV16T, Isolated from a Soil Sample from a Mud Volcano in the Andaman Islands, India.</title>
        <authorList>
            <person name="Shivaji S."/>
            <person name="Ara S."/>
            <person name="Begum Z."/>
            <person name="Srinivas T.N."/>
            <person name="Singh A."/>
            <person name="Kumar Pinnaka A."/>
        </authorList>
    </citation>
    <scope>NUCLEOTIDE SEQUENCE [LARGE SCALE GENOMIC DNA]</scope>
    <source>
        <strain evidence="6 7">AMV16</strain>
    </source>
</reference>
<comment type="caution">
    <text evidence="4">Lacks conserved residue(s) required for the propagation of feature annotation.</text>
</comment>
<evidence type="ECO:0000313" key="6">
    <source>
        <dbReference type="EMBL" id="EMR04789.1"/>
    </source>
</evidence>
<keyword evidence="3 4" id="KW-0443">Lipid metabolism</keyword>
<dbReference type="STRING" id="1279009.ADICEAN_00060"/>
<dbReference type="AlphaFoldDB" id="M7P2M7"/>
<evidence type="ECO:0000256" key="2">
    <source>
        <dbReference type="ARBA" id="ARBA00022963"/>
    </source>
</evidence>
<feature type="active site" description="Proton acceptor" evidence="4">
    <location>
        <position position="161"/>
    </location>
</feature>
<dbReference type="OrthoDB" id="9770965at2"/>
<feature type="active site" description="Nucleophile" evidence="4">
    <location>
        <position position="49"/>
    </location>
</feature>
<dbReference type="GO" id="GO:0016042">
    <property type="term" value="P:lipid catabolic process"/>
    <property type="evidence" value="ECO:0007669"/>
    <property type="project" value="UniProtKB-UniRule"/>
</dbReference>
<protein>
    <submittedName>
        <fullName evidence="6">NTE family protein rssA</fullName>
    </submittedName>
</protein>
<dbReference type="PANTHER" id="PTHR14226">
    <property type="entry name" value="NEUROPATHY TARGET ESTERASE/SWISS CHEESE D.MELANOGASTER"/>
    <property type="match status" value="1"/>
</dbReference>
<sequence length="267" mass="29677">MELANQAKNTPYGTGLVLSGGAYRGMGQVGALKALKERGVEPDILCGTSSGAINAVLYASGYSPEEMRDIWYKEPFGKVLNLHLPRFGLLKHSKIGELIAPYLRHQRLEELPIPVYLTSTCLNDGEQKVFTEGDLLQLLQAACAVPLVFEPVEIEGRQYIDGGVVSNLPAEPLRPLCQHLIGISVNPIPFKEKLNGITDTLYRTIWIGLEGSVKKTSQLCDWLIAPTEMGERGFMERSALELFFQSGYDFTSRFLEEKGVMLTRRQK</sequence>
<keyword evidence="2 4" id="KW-0442">Lipid degradation</keyword>
<evidence type="ECO:0000256" key="1">
    <source>
        <dbReference type="ARBA" id="ARBA00022801"/>
    </source>
</evidence>
<dbReference type="Proteomes" id="UP000011910">
    <property type="component" value="Unassembled WGS sequence"/>
</dbReference>
<dbReference type="SUPFAM" id="SSF52151">
    <property type="entry name" value="FabD/lysophospholipase-like"/>
    <property type="match status" value="1"/>
</dbReference>
<dbReference type="RefSeq" id="WP_009193474.1">
    <property type="nucleotide sequence ID" value="NZ_AODQ01000001.1"/>
</dbReference>
<feature type="short sequence motif" description="GXSXG" evidence="4">
    <location>
        <begin position="47"/>
        <end position="51"/>
    </location>
</feature>
<gene>
    <name evidence="6" type="primary">rssA</name>
    <name evidence="6" type="ORF">ADICEAN_00060</name>
</gene>
<proteinExistence type="predicted"/>
<accession>M7P2M7</accession>
<dbReference type="InterPro" id="IPR016035">
    <property type="entry name" value="Acyl_Trfase/lysoPLipase"/>
</dbReference>
<evidence type="ECO:0000256" key="4">
    <source>
        <dbReference type="PROSITE-ProRule" id="PRU01161"/>
    </source>
</evidence>
<organism evidence="6 7">
    <name type="scientific">Cesiribacter andamanensis AMV16</name>
    <dbReference type="NCBI Taxonomy" id="1279009"/>
    <lineage>
        <taxon>Bacteria</taxon>
        <taxon>Pseudomonadati</taxon>
        <taxon>Bacteroidota</taxon>
        <taxon>Cytophagia</taxon>
        <taxon>Cytophagales</taxon>
        <taxon>Cesiribacteraceae</taxon>
        <taxon>Cesiribacter</taxon>
    </lineage>
</organism>
<evidence type="ECO:0000256" key="3">
    <source>
        <dbReference type="ARBA" id="ARBA00023098"/>
    </source>
</evidence>
<dbReference type="Pfam" id="PF01734">
    <property type="entry name" value="Patatin"/>
    <property type="match status" value="1"/>
</dbReference>
<name>M7P2M7_9BACT</name>
<dbReference type="eggNOG" id="COG1752">
    <property type="taxonomic scope" value="Bacteria"/>
</dbReference>